<dbReference type="RefSeq" id="WP_235311274.1">
    <property type="nucleotide sequence ID" value="NZ_JAKGAS010000003.1"/>
</dbReference>
<evidence type="ECO:0000313" key="3">
    <source>
        <dbReference type="Proteomes" id="UP001521137"/>
    </source>
</evidence>
<dbReference type="InterPro" id="IPR016181">
    <property type="entry name" value="Acyl_CoA_acyltransferase"/>
</dbReference>
<protein>
    <submittedName>
        <fullName evidence="2">GNAT family N-acetyltransferase</fullName>
    </submittedName>
</protein>
<sequence length="368" mass="42266">MKILVSHYTLQDKSLLASKWTKLFIGSPNSVFLDWNWISAWLNSIPSTPIVIEAKINEQSVGLGLLCSNTKRILFNTFEIKQLWLHKYGDDEIDQTWIEHNDFLLDSSYEDATREAILSYIKTQFGRWHEFYLGMSQTSIQKKFEDVLGSPRTLVSSADFSVNLEEMHDVNDYLSSLSKNTRSQINRSKKLLAQLGTVTLARAKTTQDKQVYFKKLSQLHQQKWRHTDLGSGFDNPVFVNFHKALILDDINNSYTNIFALELNGDALALVYLLKTNHGWYFYLSGIQTHPDNKIKIGLLTHTLVIEQAIIHGVKKYSFLAGDARYKQSMSNISEEYQSLVCFSKSSGLLKLIEKLRQIKHIMTHSSTD</sequence>
<dbReference type="Pfam" id="PF13480">
    <property type="entry name" value="Acetyltransf_6"/>
    <property type="match status" value="1"/>
</dbReference>
<proteinExistence type="predicted"/>
<dbReference type="Gene3D" id="3.40.630.30">
    <property type="match status" value="1"/>
</dbReference>
<dbReference type="EMBL" id="JAKGAS010000003">
    <property type="protein sequence ID" value="MCF2947739.1"/>
    <property type="molecule type" value="Genomic_DNA"/>
</dbReference>
<dbReference type="Proteomes" id="UP001521137">
    <property type="component" value="Unassembled WGS sequence"/>
</dbReference>
<reference evidence="2 3" key="1">
    <citation type="submission" date="2022-01" db="EMBL/GenBank/DDBJ databases">
        <title>Paraglaciecola sp. G1-23.</title>
        <authorList>
            <person name="Jin M.S."/>
            <person name="Han D.M."/>
            <person name="Kim H.M."/>
            <person name="Jeon C.O."/>
        </authorList>
    </citation>
    <scope>NUCLEOTIDE SEQUENCE [LARGE SCALE GENOMIC DNA]</scope>
    <source>
        <strain evidence="2 3">G1-23</strain>
    </source>
</reference>
<accession>A0ABS9D7E4</accession>
<evidence type="ECO:0000313" key="2">
    <source>
        <dbReference type="EMBL" id="MCF2947739.1"/>
    </source>
</evidence>
<keyword evidence="3" id="KW-1185">Reference proteome</keyword>
<dbReference type="SUPFAM" id="SSF55729">
    <property type="entry name" value="Acyl-CoA N-acyltransferases (Nat)"/>
    <property type="match status" value="1"/>
</dbReference>
<gene>
    <name evidence="2" type="ORF">L0668_06455</name>
</gene>
<feature type="domain" description="BioF2-like acetyltransferase" evidence="1">
    <location>
        <begin position="179"/>
        <end position="327"/>
    </location>
</feature>
<name>A0ABS9D7E4_9ALTE</name>
<evidence type="ECO:0000259" key="1">
    <source>
        <dbReference type="Pfam" id="PF13480"/>
    </source>
</evidence>
<comment type="caution">
    <text evidence="2">The sequence shown here is derived from an EMBL/GenBank/DDBJ whole genome shotgun (WGS) entry which is preliminary data.</text>
</comment>
<dbReference type="InterPro" id="IPR038740">
    <property type="entry name" value="BioF2-like_GNAT_dom"/>
</dbReference>
<organism evidence="2 3">
    <name type="scientific">Paraglaciecola algarum</name>
    <dbReference type="NCBI Taxonomy" id="3050085"/>
    <lineage>
        <taxon>Bacteria</taxon>
        <taxon>Pseudomonadati</taxon>
        <taxon>Pseudomonadota</taxon>
        <taxon>Gammaproteobacteria</taxon>
        <taxon>Alteromonadales</taxon>
        <taxon>Alteromonadaceae</taxon>
        <taxon>Paraglaciecola</taxon>
    </lineage>
</organism>